<evidence type="ECO:0000256" key="6">
    <source>
        <dbReference type="SAM" id="SignalP"/>
    </source>
</evidence>
<keyword evidence="4" id="KW-0406">Ion transport</keyword>
<comment type="similarity">
    <text evidence="2">Belongs to the bacterial solute-binding protein 8 family.</text>
</comment>
<feature type="chain" id="PRO_5015986603" evidence="6">
    <location>
        <begin position="25"/>
        <end position="303"/>
    </location>
</feature>
<reference evidence="9 10" key="1">
    <citation type="submission" date="2018-06" db="EMBL/GenBank/DDBJ databases">
        <authorList>
            <consortium name="Pathogen Informatics"/>
            <person name="Doyle S."/>
        </authorList>
    </citation>
    <scope>NUCLEOTIDE SEQUENCE [LARGE SCALE GENOMIC DNA]</scope>
    <source>
        <strain evidence="9 10">NCTC11842</strain>
    </source>
</reference>
<dbReference type="CDD" id="cd01146">
    <property type="entry name" value="FhuD"/>
    <property type="match status" value="1"/>
</dbReference>
<keyword evidence="4" id="KW-0410">Iron transport</keyword>
<gene>
    <name evidence="9" type="primary">fecB</name>
    <name evidence="8" type="ORF">IRZ65_17685</name>
    <name evidence="9" type="ORF">NCTC11842_04045</name>
</gene>
<keyword evidence="3" id="KW-0813">Transport</keyword>
<keyword evidence="4" id="KW-0408">Iron</keyword>
<dbReference type="Gene3D" id="3.40.50.1980">
    <property type="entry name" value="Nitrogenase molybdenum iron protein domain"/>
    <property type="match status" value="2"/>
</dbReference>
<accession>A0A2X2EYZ2</accession>
<reference evidence="8 11" key="2">
    <citation type="submission" date="2020-10" db="EMBL/GenBank/DDBJ databases">
        <title>Genome sequences of Pseudomonas isolates.</title>
        <authorList>
            <person name="Wessels L."/>
            <person name="Reich F."/>
            <person name="Hammerl J."/>
        </authorList>
    </citation>
    <scope>NUCLEOTIDE SEQUENCE [LARGE SCALE GENOMIC DNA]</scope>
    <source>
        <strain evidence="8 11">20-MO00624-0</strain>
    </source>
</reference>
<comment type="subcellular location">
    <subcellularLocation>
        <location evidence="1">Cell envelope</location>
    </subcellularLocation>
</comment>
<organism evidence="9 10">
    <name type="scientific">Pseudomonas luteola</name>
    <dbReference type="NCBI Taxonomy" id="47886"/>
    <lineage>
        <taxon>Bacteria</taxon>
        <taxon>Pseudomonadati</taxon>
        <taxon>Pseudomonadota</taxon>
        <taxon>Gammaproteobacteria</taxon>
        <taxon>Pseudomonadales</taxon>
        <taxon>Pseudomonadaceae</taxon>
        <taxon>Pseudomonas</taxon>
    </lineage>
</organism>
<dbReference type="Pfam" id="PF01497">
    <property type="entry name" value="Peripla_BP_2"/>
    <property type="match status" value="1"/>
</dbReference>
<dbReference type="GO" id="GO:1901678">
    <property type="term" value="P:iron coordination entity transport"/>
    <property type="evidence" value="ECO:0007669"/>
    <property type="project" value="UniProtKB-ARBA"/>
</dbReference>
<feature type="signal peptide" evidence="6">
    <location>
        <begin position="1"/>
        <end position="24"/>
    </location>
</feature>
<sequence>MFKRSFLSLCLFSLAVVFAQAAQANPITLNDGEHTLTLPEAPKRVVALEFSFVDALASIHVSPVGVADDGDASRVLPRAREAIGEWTSVGLRSQPNIEVIARLKPDLIIADESRHAGLYDELSSIAPTLLLPSRGENYESSLTSAALIGKALDRSVDMQDRISANRQHLKDIAANIPANTQVLFGVAREDSFSVHGPDSYAGSVLKTIGLTVPSVRAGAAPTEFVSLEQLLALNPGWLLVGHYRHPSLVDAWSKQPLWQALGAVQAGHVADVDGNVWARNRGIMASEQIAEDALKILTGKDQE</sequence>
<dbReference type="InterPro" id="IPR051313">
    <property type="entry name" value="Bact_iron-sidero_bind"/>
</dbReference>
<name>A0A2X2EYZ2_PSELU</name>
<evidence type="ECO:0000256" key="3">
    <source>
        <dbReference type="ARBA" id="ARBA00022448"/>
    </source>
</evidence>
<keyword evidence="5 6" id="KW-0732">Signal</keyword>
<evidence type="ECO:0000313" key="11">
    <source>
        <dbReference type="Proteomes" id="UP000626180"/>
    </source>
</evidence>
<dbReference type="PANTHER" id="PTHR30532">
    <property type="entry name" value="IRON III DICITRATE-BINDING PERIPLASMIC PROTEIN"/>
    <property type="match status" value="1"/>
</dbReference>
<dbReference type="EMBL" id="UAUF01000014">
    <property type="protein sequence ID" value="SPZ11790.1"/>
    <property type="molecule type" value="Genomic_DNA"/>
</dbReference>
<evidence type="ECO:0000256" key="5">
    <source>
        <dbReference type="ARBA" id="ARBA00022729"/>
    </source>
</evidence>
<dbReference type="InterPro" id="IPR002491">
    <property type="entry name" value="ABC_transptr_periplasmic_BD"/>
</dbReference>
<dbReference type="Proteomes" id="UP000250443">
    <property type="component" value="Unassembled WGS sequence"/>
</dbReference>
<dbReference type="AlphaFoldDB" id="A0A2X2EYZ2"/>
<evidence type="ECO:0000256" key="1">
    <source>
        <dbReference type="ARBA" id="ARBA00004196"/>
    </source>
</evidence>
<dbReference type="SUPFAM" id="SSF53807">
    <property type="entry name" value="Helical backbone' metal receptor"/>
    <property type="match status" value="1"/>
</dbReference>
<dbReference type="Proteomes" id="UP000626180">
    <property type="component" value="Unassembled WGS sequence"/>
</dbReference>
<proteinExistence type="inferred from homology"/>
<dbReference type="GO" id="GO:0030288">
    <property type="term" value="C:outer membrane-bounded periplasmic space"/>
    <property type="evidence" value="ECO:0007669"/>
    <property type="project" value="TreeGrafter"/>
</dbReference>
<evidence type="ECO:0000256" key="4">
    <source>
        <dbReference type="ARBA" id="ARBA00022496"/>
    </source>
</evidence>
<evidence type="ECO:0000259" key="7">
    <source>
        <dbReference type="PROSITE" id="PS50983"/>
    </source>
</evidence>
<evidence type="ECO:0000313" key="9">
    <source>
        <dbReference type="EMBL" id="SPZ11790.1"/>
    </source>
</evidence>
<dbReference type="PANTHER" id="PTHR30532:SF29">
    <property type="entry name" value="FE(3+) DICITRATE-BINDING PERIPLASMIC PROTEIN"/>
    <property type="match status" value="1"/>
</dbReference>
<dbReference type="EMBL" id="JADMCD010000010">
    <property type="protein sequence ID" value="MBF8642511.1"/>
    <property type="molecule type" value="Genomic_DNA"/>
</dbReference>
<dbReference type="PROSITE" id="PS50983">
    <property type="entry name" value="FE_B12_PBP"/>
    <property type="match status" value="1"/>
</dbReference>
<evidence type="ECO:0000313" key="10">
    <source>
        <dbReference type="Proteomes" id="UP000250443"/>
    </source>
</evidence>
<dbReference type="NCBIfam" id="NF008501">
    <property type="entry name" value="PRK11411.1"/>
    <property type="match status" value="1"/>
</dbReference>
<feature type="domain" description="Fe/B12 periplasmic-binding" evidence="7">
    <location>
        <begin position="44"/>
        <end position="301"/>
    </location>
</feature>
<evidence type="ECO:0000313" key="8">
    <source>
        <dbReference type="EMBL" id="MBF8642511.1"/>
    </source>
</evidence>
<evidence type="ECO:0000256" key="2">
    <source>
        <dbReference type="ARBA" id="ARBA00008814"/>
    </source>
</evidence>
<protein>
    <submittedName>
        <fullName evidence="8">ABC transporter substrate-binding protein</fullName>
    </submittedName>
    <submittedName>
        <fullName evidence="9">Iron-dicitrate transporter substrate-binding subunit</fullName>
    </submittedName>
</protein>
<keyword evidence="11" id="KW-1185">Reference proteome</keyword>
<dbReference type="RefSeq" id="WP_010795798.1">
    <property type="nucleotide sequence ID" value="NZ_FQYS01000011.1"/>
</dbReference>